<feature type="signal peptide" evidence="9">
    <location>
        <begin position="1"/>
        <end position="16"/>
    </location>
</feature>
<dbReference type="Gene3D" id="3.15.10.30">
    <property type="entry name" value="Haemolymph juvenile hormone binding protein"/>
    <property type="match status" value="1"/>
</dbReference>
<proteinExistence type="inferred from homology"/>
<evidence type="ECO:0000256" key="4">
    <source>
        <dbReference type="ARBA" id="ARBA00022794"/>
    </source>
</evidence>
<sequence length="422" mass="47104">MQRSCVIVLLIGFVASKKLPSYIEPCPRSVKEAGPCILKNVKIIQPKMEKGIPEMLIPALNPLVITESRLDTKTIIAAFHDIKMYNLHNFELLELKFNIETLEIYISINFPNMACTSRYSLKGKILLLEFDSHGKAQGNFTNLWADLKGKMELYDKEGKKHFKINNVDMNLKVSGASMYFEDIFPNNKELTENANRVLNENSQDVIKDFVPVLIETVKSIVAGIANRIFEKNVLHLLVFNMADGTFLLCLSGQIEWADVLASSGSSWHCKYEFCAGPDWRILGGLEAGLSQIVNIVNNGDKVILNLPIEIQYKSTNPYGWPQIVLSIYKEMQLAGYGRCHVPLKPGNHKVEVSLSKPQASSMLGYLASFFGYQPELLQPKMLATTAGNNLILMETSGSAQISFNIVTQGFNALGYDVGVVRD</sequence>
<comment type="subcellular location">
    <subcellularLocation>
        <location evidence="1">Cytoplasm</location>
        <location evidence="1">Cytoskeleton</location>
        <location evidence="1">Cilium basal body</location>
    </subcellularLocation>
</comment>
<dbReference type="EMBL" id="OU900099">
    <property type="protein sequence ID" value="CAG9862910.1"/>
    <property type="molecule type" value="Genomic_DNA"/>
</dbReference>
<dbReference type="GO" id="GO:0005929">
    <property type="term" value="C:cilium"/>
    <property type="evidence" value="ECO:0007669"/>
    <property type="project" value="UniProtKB-ARBA"/>
</dbReference>
<organism evidence="10 11">
    <name type="scientific">Phyllotreta striolata</name>
    <name type="common">Striped flea beetle</name>
    <name type="synonym">Crioceris striolata</name>
    <dbReference type="NCBI Taxonomy" id="444603"/>
    <lineage>
        <taxon>Eukaryota</taxon>
        <taxon>Metazoa</taxon>
        <taxon>Ecdysozoa</taxon>
        <taxon>Arthropoda</taxon>
        <taxon>Hexapoda</taxon>
        <taxon>Insecta</taxon>
        <taxon>Pterygota</taxon>
        <taxon>Neoptera</taxon>
        <taxon>Endopterygota</taxon>
        <taxon>Coleoptera</taxon>
        <taxon>Polyphaga</taxon>
        <taxon>Cucujiformia</taxon>
        <taxon>Chrysomeloidea</taxon>
        <taxon>Chrysomelidae</taxon>
        <taxon>Galerucinae</taxon>
        <taxon>Alticini</taxon>
        <taxon>Phyllotreta</taxon>
    </lineage>
</organism>
<dbReference type="FunFam" id="3.15.10.30:FF:000001">
    <property type="entry name" value="Takeout-like protein 1"/>
    <property type="match status" value="1"/>
</dbReference>
<evidence type="ECO:0000256" key="7">
    <source>
        <dbReference type="ARBA" id="ARBA00023273"/>
    </source>
</evidence>
<dbReference type="AlphaFoldDB" id="A0A9N9TX00"/>
<dbReference type="PROSITE" id="PS51381">
    <property type="entry name" value="C2_B9"/>
    <property type="match status" value="1"/>
</dbReference>
<keyword evidence="7" id="KW-0966">Cell projection</keyword>
<keyword evidence="3 9" id="KW-0732">Signal</keyword>
<dbReference type="GO" id="GO:0005615">
    <property type="term" value="C:extracellular space"/>
    <property type="evidence" value="ECO:0007669"/>
    <property type="project" value="TreeGrafter"/>
</dbReference>
<comment type="similarity">
    <text evidence="8">Belongs to the TO family.</text>
</comment>
<evidence type="ECO:0000256" key="1">
    <source>
        <dbReference type="ARBA" id="ARBA00004120"/>
    </source>
</evidence>
<gene>
    <name evidence="10" type="ORF">PHYEVI_LOCUS9214</name>
</gene>
<dbReference type="OrthoDB" id="431939at2759"/>
<evidence type="ECO:0000256" key="8">
    <source>
        <dbReference type="ARBA" id="ARBA00060902"/>
    </source>
</evidence>
<keyword evidence="11" id="KW-1185">Reference proteome</keyword>
<dbReference type="GO" id="GO:0030030">
    <property type="term" value="P:cell projection organization"/>
    <property type="evidence" value="ECO:0007669"/>
    <property type="project" value="UniProtKB-KW"/>
</dbReference>
<keyword evidence="2" id="KW-0963">Cytoplasm</keyword>
<name>A0A9N9TX00_PHYSR</name>
<evidence type="ECO:0000256" key="9">
    <source>
        <dbReference type="SAM" id="SignalP"/>
    </source>
</evidence>
<dbReference type="InterPro" id="IPR038606">
    <property type="entry name" value="To_sf"/>
</dbReference>
<dbReference type="Pfam" id="PF07162">
    <property type="entry name" value="B9-C2"/>
    <property type="match status" value="1"/>
</dbReference>
<keyword evidence="4" id="KW-0970">Cilium biogenesis/degradation</keyword>
<evidence type="ECO:0000313" key="11">
    <source>
        <dbReference type="Proteomes" id="UP001153712"/>
    </source>
</evidence>
<evidence type="ECO:0000256" key="5">
    <source>
        <dbReference type="ARBA" id="ARBA00023108"/>
    </source>
</evidence>
<accession>A0A9N9TX00</accession>
<dbReference type="PANTHER" id="PTHR11008:SF14">
    <property type="entry name" value="CIRCADIAN CLOCK-CONTROLLED PROTEIN-LIKE PROTEIN"/>
    <property type="match status" value="1"/>
</dbReference>
<dbReference type="Proteomes" id="UP001153712">
    <property type="component" value="Chromosome 6"/>
</dbReference>
<protein>
    <submittedName>
        <fullName evidence="10">Uncharacterized protein</fullName>
    </submittedName>
</protein>
<evidence type="ECO:0000256" key="6">
    <source>
        <dbReference type="ARBA" id="ARBA00023212"/>
    </source>
</evidence>
<evidence type="ECO:0000256" key="3">
    <source>
        <dbReference type="ARBA" id="ARBA00022729"/>
    </source>
</evidence>
<dbReference type="InterPro" id="IPR010562">
    <property type="entry name" value="Haemolymph_juvenile_hormone-bd"/>
</dbReference>
<dbReference type="PANTHER" id="PTHR11008">
    <property type="entry name" value="PROTEIN TAKEOUT-LIKE PROTEIN"/>
    <property type="match status" value="1"/>
</dbReference>
<evidence type="ECO:0000313" key="10">
    <source>
        <dbReference type="EMBL" id="CAG9862910.1"/>
    </source>
</evidence>
<evidence type="ECO:0000256" key="2">
    <source>
        <dbReference type="ARBA" id="ARBA00022490"/>
    </source>
</evidence>
<dbReference type="SMART" id="SM00700">
    <property type="entry name" value="JHBP"/>
    <property type="match status" value="1"/>
</dbReference>
<keyword evidence="6" id="KW-0206">Cytoskeleton</keyword>
<dbReference type="InterPro" id="IPR010796">
    <property type="entry name" value="C2_B9-type_dom"/>
</dbReference>
<reference evidence="10" key="1">
    <citation type="submission" date="2022-01" db="EMBL/GenBank/DDBJ databases">
        <authorList>
            <person name="King R."/>
        </authorList>
    </citation>
    <scope>NUCLEOTIDE SEQUENCE</scope>
</reference>
<feature type="chain" id="PRO_5040206804" evidence="9">
    <location>
        <begin position="17"/>
        <end position="422"/>
    </location>
</feature>
<dbReference type="GO" id="GO:0007623">
    <property type="term" value="P:circadian rhythm"/>
    <property type="evidence" value="ECO:0007669"/>
    <property type="project" value="UniProtKB-ARBA"/>
</dbReference>
<dbReference type="Pfam" id="PF06585">
    <property type="entry name" value="JHBP"/>
    <property type="match status" value="1"/>
</dbReference>
<keyword evidence="5" id="KW-0090">Biological rhythms</keyword>